<dbReference type="RefSeq" id="WP_035196108.1">
    <property type="nucleotide sequence ID" value="NZ_JJRY01000010.1"/>
</dbReference>
<accession>A0A072NKI8</accession>
<sequence length="175" mass="20202">MFDPTIFDNLKVVAEGALYDLDLEEEILITNRRDQIDLAKLSRDYAVTFRKMDKTDNSVHGELRINAGVYDLSAEILEKEDKSIGCHIEAVFFTTVIDPKKDCEVIQLALLEIWGDRPLIIQEISYNYDPYHSVKLKNTIILKFDRKIGEAQVDDLPIMVEYMIESIDQLNELMS</sequence>
<dbReference type="PATRIC" id="fig|1348973.3.peg.2642"/>
<dbReference type="OrthoDB" id="2964978at2"/>
<evidence type="ECO:0000313" key="2">
    <source>
        <dbReference type="Proteomes" id="UP000027936"/>
    </source>
</evidence>
<gene>
    <name evidence="1" type="ORF">M670_02732</name>
</gene>
<evidence type="ECO:0000313" key="1">
    <source>
        <dbReference type="EMBL" id="KEF37976.1"/>
    </source>
</evidence>
<dbReference type="EMBL" id="JJRY01000010">
    <property type="protein sequence ID" value="KEF37976.1"/>
    <property type="molecule type" value="Genomic_DNA"/>
</dbReference>
<name>A0A072NKI8_SCHAZ</name>
<dbReference type="Proteomes" id="UP000027936">
    <property type="component" value="Unassembled WGS sequence"/>
</dbReference>
<dbReference type="AlphaFoldDB" id="A0A072NKI8"/>
<organism evidence="1 2">
    <name type="scientific">Schinkia azotoformans MEV2011</name>
    <dbReference type="NCBI Taxonomy" id="1348973"/>
    <lineage>
        <taxon>Bacteria</taxon>
        <taxon>Bacillati</taxon>
        <taxon>Bacillota</taxon>
        <taxon>Bacilli</taxon>
        <taxon>Bacillales</taxon>
        <taxon>Bacillaceae</taxon>
        <taxon>Calidifontibacillus/Schinkia group</taxon>
        <taxon>Schinkia</taxon>
    </lineage>
</organism>
<reference evidence="1 2" key="1">
    <citation type="submission" date="2014-04" db="EMBL/GenBank/DDBJ databases">
        <title>Draft genome sequence of Bacillus azotoformans MEV2011, a (co-) denitrifying strain unable to grow in the presence of oxygen.</title>
        <authorList>
            <person name="Nielsen M."/>
            <person name="Schreiber L."/>
            <person name="Finster K."/>
            <person name="Schramm A."/>
        </authorList>
    </citation>
    <scope>NUCLEOTIDE SEQUENCE [LARGE SCALE GENOMIC DNA]</scope>
    <source>
        <strain evidence="1 2">MEV2011</strain>
    </source>
</reference>
<protein>
    <submittedName>
        <fullName evidence="1">Uncharacterized protein</fullName>
    </submittedName>
</protein>
<proteinExistence type="predicted"/>
<comment type="caution">
    <text evidence="1">The sequence shown here is derived from an EMBL/GenBank/DDBJ whole genome shotgun (WGS) entry which is preliminary data.</text>
</comment>